<evidence type="ECO:0000256" key="1">
    <source>
        <dbReference type="ARBA" id="ARBA00004370"/>
    </source>
</evidence>
<dbReference type="GO" id="GO:0006886">
    <property type="term" value="P:intracellular protein transport"/>
    <property type="evidence" value="ECO:0007669"/>
    <property type="project" value="InterPro"/>
</dbReference>
<gene>
    <name evidence="11" type="primary">LOC103721716</name>
</gene>
<dbReference type="OrthoDB" id="1913236at2759"/>
<dbReference type="KEGG" id="pda:103721716"/>
<evidence type="ECO:0000256" key="8">
    <source>
        <dbReference type="ARBA" id="ARBA00023136"/>
    </source>
</evidence>
<organism evidence="10 11">
    <name type="scientific">Phoenix dactylifera</name>
    <name type="common">Date palm</name>
    <dbReference type="NCBI Taxonomy" id="42345"/>
    <lineage>
        <taxon>Eukaryota</taxon>
        <taxon>Viridiplantae</taxon>
        <taxon>Streptophyta</taxon>
        <taxon>Embryophyta</taxon>
        <taxon>Tracheophyta</taxon>
        <taxon>Spermatophyta</taxon>
        <taxon>Magnoliopsida</taxon>
        <taxon>Liliopsida</taxon>
        <taxon>Arecaceae</taxon>
        <taxon>Coryphoideae</taxon>
        <taxon>Phoeniceae</taxon>
        <taxon>Phoenix</taxon>
    </lineage>
</organism>
<dbReference type="GO" id="GO:0016020">
    <property type="term" value="C:membrane"/>
    <property type="evidence" value="ECO:0007669"/>
    <property type="project" value="UniProtKB-SubCell"/>
</dbReference>
<dbReference type="Proteomes" id="UP000228380">
    <property type="component" value="Unplaced"/>
</dbReference>
<keyword evidence="5" id="KW-0653">Protein transport</keyword>
<dbReference type="PANTHER" id="PTHR37247">
    <property type="entry name" value="TRANSMEMBRANE PROTEIN"/>
    <property type="match status" value="1"/>
</dbReference>
<evidence type="ECO:0000256" key="3">
    <source>
        <dbReference type="ARBA" id="ARBA00022448"/>
    </source>
</evidence>
<proteinExistence type="inferred from homology"/>
<evidence type="ECO:0000313" key="10">
    <source>
        <dbReference type="Proteomes" id="UP000228380"/>
    </source>
</evidence>
<accession>A0A8B8ZE17</accession>
<evidence type="ECO:0000256" key="9">
    <source>
        <dbReference type="SAM" id="Phobius"/>
    </source>
</evidence>
<evidence type="ECO:0000256" key="2">
    <source>
        <dbReference type="ARBA" id="ARBA00008274"/>
    </source>
</evidence>
<reference evidence="11" key="1">
    <citation type="submission" date="2025-08" db="UniProtKB">
        <authorList>
            <consortium name="RefSeq"/>
        </authorList>
    </citation>
    <scope>IDENTIFICATION</scope>
    <source>
        <tissue evidence="11">Young leaves</tissue>
    </source>
</reference>
<dbReference type="GO" id="GO:0006605">
    <property type="term" value="P:protein targeting"/>
    <property type="evidence" value="ECO:0007669"/>
    <property type="project" value="InterPro"/>
</dbReference>
<dbReference type="Pfam" id="PF00584">
    <property type="entry name" value="SecE"/>
    <property type="match status" value="1"/>
</dbReference>
<name>A0A8B8ZE17_PHODC</name>
<dbReference type="GeneID" id="103721716"/>
<dbReference type="InterPro" id="IPR001901">
    <property type="entry name" value="Translocase_SecE/Sec61-g"/>
</dbReference>
<protein>
    <submittedName>
        <fullName evidence="11">Uncharacterized protein LOC103721716</fullName>
    </submittedName>
</protein>
<keyword evidence="10" id="KW-1185">Reference proteome</keyword>
<evidence type="ECO:0000256" key="5">
    <source>
        <dbReference type="ARBA" id="ARBA00022927"/>
    </source>
</evidence>
<dbReference type="RefSeq" id="XP_038972356.1">
    <property type="nucleotide sequence ID" value="XM_039116428.1"/>
</dbReference>
<evidence type="ECO:0000256" key="4">
    <source>
        <dbReference type="ARBA" id="ARBA00022692"/>
    </source>
</evidence>
<evidence type="ECO:0000256" key="6">
    <source>
        <dbReference type="ARBA" id="ARBA00022989"/>
    </source>
</evidence>
<evidence type="ECO:0000256" key="7">
    <source>
        <dbReference type="ARBA" id="ARBA00023010"/>
    </source>
</evidence>
<sequence length="152" mass="17001">MKTARSVAHYSGLLPFNRHRPSISIRQSSRTNFQFVKISGIPIRQSSASCRQIKCAATGGNGHRELMSKDVFDSSEPFWLSMIKDVSWSLRSLAVFFVEQPIQLKYIEWPTFQGTVKTASLTLILVAFLIVSLSSIDSALCYISALLLRKTA</sequence>
<comment type="similarity">
    <text evidence="2">Belongs to the SecE/SEC61-gamma family.</text>
</comment>
<keyword evidence="3" id="KW-0813">Transport</keyword>
<evidence type="ECO:0000313" key="11">
    <source>
        <dbReference type="RefSeq" id="XP_038972356.1"/>
    </source>
</evidence>
<dbReference type="PANTHER" id="PTHR37247:SF1">
    <property type="entry name" value="TRANSMEMBRANE PROTEIN"/>
    <property type="match status" value="1"/>
</dbReference>
<keyword evidence="4 9" id="KW-0812">Transmembrane</keyword>
<keyword evidence="6 9" id="KW-1133">Transmembrane helix</keyword>
<comment type="subcellular location">
    <subcellularLocation>
        <location evidence="1">Membrane</location>
    </subcellularLocation>
</comment>
<keyword evidence="7" id="KW-0811">Translocation</keyword>
<dbReference type="AlphaFoldDB" id="A0A8B8ZE17"/>
<keyword evidence="8 9" id="KW-0472">Membrane</keyword>
<feature type="transmembrane region" description="Helical" evidence="9">
    <location>
        <begin position="121"/>
        <end position="148"/>
    </location>
</feature>